<evidence type="ECO:0000256" key="5">
    <source>
        <dbReference type="ARBA" id="ARBA00022723"/>
    </source>
</evidence>
<proteinExistence type="inferred from homology"/>
<gene>
    <name evidence="9" type="ORF">RJ641_006311</name>
</gene>
<keyword evidence="6" id="KW-0378">Hydrolase</keyword>
<evidence type="ECO:0000256" key="7">
    <source>
        <dbReference type="ARBA" id="ARBA00023242"/>
    </source>
</evidence>
<keyword evidence="7" id="KW-0539">Nucleus</keyword>
<evidence type="ECO:0000256" key="4">
    <source>
        <dbReference type="ARBA" id="ARBA00022722"/>
    </source>
</evidence>
<organism evidence="9 10">
    <name type="scientific">Dillenia turbinata</name>
    <dbReference type="NCBI Taxonomy" id="194707"/>
    <lineage>
        <taxon>Eukaryota</taxon>
        <taxon>Viridiplantae</taxon>
        <taxon>Streptophyta</taxon>
        <taxon>Embryophyta</taxon>
        <taxon>Tracheophyta</taxon>
        <taxon>Spermatophyta</taxon>
        <taxon>Magnoliopsida</taxon>
        <taxon>eudicotyledons</taxon>
        <taxon>Gunneridae</taxon>
        <taxon>Pentapetalae</taxon>
        <taxon>Dilleniales</taxon>
        <taxon>Dilleniaceae</taxon>
        <taxon>Dillenia</taxon>
    </lineage>
</organism>
<keyword evidence="10" id="KW-1185">Reference proteome</keyword>
<comment type="similarity">
    <text evidence="3">Belongs to the HARBI1 family.</text>
</comment>
<dbReference type="InterPro" id="IPR027806">
    <property type="entry name" value="HARBI1_dom"/>
</dbReference>
<dbReference type="EMBL" id="JBAMMX010000014">
    <property type="protein sequence ID" value="KAK6927720.1"/>
    <property type="molecule type" value="Genomic_DNA"/>
</dbReference>
<dbReference type="Proteomes" id="UP001370490">
    <property type="component" value="Unassembled WGS sequence"/>
</dbReference>
<dbReference type="GO" id="GO:0016787">
    <property type="term" value="F:hydrolase activity"/>
    <property type="evidence" value="ECO:0007669"/>
    <property type="project" value="UniProtKB-KW"/>
</dbReference>
<dbReference type="Pfam" id="PF13359">
    <property type="entry name" value="DDE_Tnp_4"/>
    <property type="match status" value="1"/>
</dbReference>
<keyword evidence="4" id="KW-0540">Nuclease</keyword>
<dbReference type="PANTHER" id="PTHR22930">
    <property type="match status" value="1"/>
</dbReference>
<dbReference type="InterPro" id="IPR045249">
    <property type="entry name" value="HARBI1-like"/>
</dbReference>
<evidence type="ECO:0000256" key="6">
    <source>
        <dbReference type="ARBA" id="ARBA00022801"/>
    </source>
</evidence>
<sequence>MIFRSKFVQDAGYMLRSGLIMPFRSVCHHLKEYSTHPPENAEELFNLRHASLRNVIKRAFGVLKKRFPIIGGGQAATFRVDTMTEIILACCILHNFLFGVDPDDDILAEVERKLMEREIEINNYVDSMNDADYEWGFKLRDEIKNKI</sequence>
<name>A0AAN8Z9Y6_9MAGN</name>
<evidence type="ECO:0000256" key="2">
    <source>
        <dbReference type="ARBA" id="ARBA00004123"/>
    </source>
</evidence>
<dbReference type="GO" id="GO:0004518">
    <property type="term" value="F:nuclease activity"/>
    <property type="evidence" value="ECO:0007669"/>
    <property type="project" value="UniProtKB-KW"/>
</dbReference>
<evidence type="ECO:0000313" key="9">
    <source>
        <dbReference type="EMBL" id="KAK6927720.1"/>
    </source>
</evidence>
<evidence type="ECO:0000313" key="10">
    <source>
        <dbReference type="Proteomes" id="UP001370490"/>
    </source>
</evidence>
<comment type="subcellular location">
    <subcellularLocation>
        <location evidence="2">Nucleus</location>
    </subcellularLocation>
</comment>
<keyword evidence="5" id="KW-0479">Metal-binding</keyword>
<evidence type="ECO:0000256" key="1">
    <source>
        <dbReference type="ARBA" id="ARBA00001968"/>
    </source>
</evidence>
<dbReference type="PANTHER" id="PTHR22930:SF268">
    <property type="entry name" value="NUCLEASE HARBI1"/>
    <property type="match status" value="1"/>
</dbReference>
<protein>
    <submittedName>
        <fullName evidence="9">Harbinger transposase-derived nuclease domain</fullName>
    </submittedName>
</protein>
<reference evidence="9 10" key="1">
    <citation type="submission" date="2023-12" db="EMBL/GenBank/DDBJ databases">
        <title>A high-quality genome assembly for Dillenia turbinata (Dilleniales).</title>
        <authorList>
            <person name="Chanderbali A."/>
        </authorList>
    </citation>
    <scope>NUCLEOTIDE SEQUENCE [LARGE SCALE GENOMIC DNA]</scope>
    <source>
        <strain evidence="9">LSX21</strain>
        <tissue evidence="9">Leaf</tissue>
    </source>
</reference>
<dbReference type="AlphaFoldDB" id="A0AAN8Z9Y6"/>
<comment type="cofactor">
    <cofactor evidence="1">
        <name>a divalent metal cation</name>
        <dbReference type="ChEBI" id="CHEBI:60240"/>
    </cofactor>
</comment>
<comment type="caution">
    <text evidence="9">The sequence shown here is derived from an EMBL/GenBank/DDBJ whole genome shotgun (WGS) entry which is preliminary data.</text>
</comment>
<accession>A0AAN8Z9Y6</accession>
<evidence type="ECO:0000259" key="8">
    <source>
        <dbReference type="Pfam" id="PF13359"/>
    </source>
</evidence>
<evidence type="ECO:0000256" key="3">
    <source>
        <dbReference type="ARBA" id="ARBA00006958"/>
    </source>
</evidence>
<dbReference type="GO" id="GO:0046872">
    <property type="term" value="F:metal ion binding"/>
    <property type="evidence" value="ECO:0007669"/>
    <property type="project" value="UniProtKB-KW"/>
</dbReference>
<dbReference type="GO" id="GO:0005634">
    <property type="term" value="C:nucleus"/>
    <property type="evidence" value="ECO:0007669"/>
    <property type="project" value="UniProtKB-SubCell"/>
</dbReference>
<feature type="domain" description="DDE Tnp4" evidence="8">
    <location>
        <begin position="7"/>
        <end position="95"/>
    </location>
</feature>